<name>A0A9Q0GD20_9ROSI</name>
<feature type="domain" description="Disease resistance R13L4/SHOC-2-like LRR" evidence="23">
    <location>
        <begin position="370"/>
        <end position="522"/>
    </location>
</feature>
<dbReference type="Pfam" id="PF23598">
    <property type="entry name" value="LRR_14"/>
    <property type="match status" value="1"/>
</dbReference>
<feature type="domain" description="Leucine-rich repeat-containing N-terminal plant-type" evidence="22">
    <location>
        <begin position="1218"/>
        <end position="1243"/>
    </location>
</feature>
<evidence type="ECO:0000256" key="4">
    <source>
        <dbReference type="ARBA" id="ARBA00022475"/>
    </source>
</evidence>
<evidence type="ECO:0000256" key="12">
    <source>
        <dbReference type="ARBA" id="ARBA00022741"/>
    </source>
</evidence>
<evidence type="ECO:0000256" key="2">
    <source>
        <dbReference type="ARBA" id="ARBA00004251"/>
    </source>
</evidence>
<dbReference type="Pfam" id="PF00560">
    <property type="entry name" value="LRR_1"/>
    <property type="match status" value="9"/>
</dbReference>
<dbReference type="Pfam" id="PF13855">
    <property type="entry name" value="LRR_8"/>
    <property type="match status" value="4"/>
</dbReference>
<evidence type="ECO:0000313" key="25">
    <source>
        <dbReference type="Proteomes" id="UP001141552"/>
    </source>
</evidence>
<dbReference type="FunFam" id="3.80.10.10:FF:000095">
    <property type="entry name" value="LRR receptor-like serine/threonine-protein kinase GSO1"/>
    <property type="match status" value="2"/>
</dbReference>
<keyword evidence="5" id="KW-0964">Secreted</keyword>
<keyword evidence="18" id="KW-0325">Glycoprotein</keyword>
<comment type="subcellular location">
    <subcellularLocation>
        <location evidence="2">Cell membrane</location>
        <topology evidence="2">Single-pass type I membrane protein</topology>
    </subcellularLocation>
    <subcellularLocation>
        <location evidence="1">Secreted</location>
        <location evidence="1">Cell wall</location>
    </subcellularLocation>
</comment>
<dbReference type="FunFam" id="3.80.10.10:FF:000101">
    <property type="entry name" value="LRR receptor-like serine/threonine-protein kinase ERECTA"/>
    <property type="match status" value="1"/>
</dbReference>
<dbReference type="InterPro" id="IPR003591">
    <property type="entry name" value="Leu-rich_rpt_typical-subtyp"/>
</dbReference>
<dbReference type="PROSITE" id="PS51450">
    <property type="entry name" value="LRR"/>
    <property type="match status" value="1"/>
</dbReference>
<dbReference type="EC" id="2.7.11.1" evidence="3"/>
<keyword evidence="11" id="KW-0677">Repeat</keyword>
<dbReference type="PANTHER" id="PTHR48053">
    <property type="entry name" value="LEUCINE RICH REPEAT FAMILY PROTEIN, EXPRESSED"/>
    <property type="match status" value="1"/>
</dbReference>
<dbReference type="OrthoDB" id="676979at2759"/>
<dbReference type="PANTHER" id="PTHR48053:SF47">
    <property type="entry name" value="RECEPTOR KINASE-LIKE PROTEIN XA21"/>
    <property type="match status" value="1"/>
</dbReference>
<comment type="catalytic activity">
    <reaction evidence="20">
        <text>L-threonyl-[protein] + ATP = O-phospho-L-threonyl-[protein] + ADP + H(+)</text>
        <dbReference type="Rhea" id="RHEA:46608"/>
        <dbReference type="Rhea" id="RHEA-COMP:11060"/>
        <dbReference type="Rhea" id="RHEA-COMP:11605"/>
        <dbReference type="ChEBI" id="CHEBI:15378"/>
        <dbReference type="ChEBI" id="CHEBI:30013"/>
        <dbReference type="ChEBI" id="CHEBI:30616"/>
        <dbReference type="ChEBI" id="CHEBI:61977"/>
        <dbReference type="ChEBI" id="CHEBI:456216"/>
        <dbReference type="EC" id="2.7.11.1"/>
    </reaction>
</comment>
<evidence type="ECO:0000256" key="18">
    <source>
        <dbReference type="ARBA" id="ARBA00023180"/>
    </source>
</evidence>
<reference evidence="24" key="1">
    <citation type="submission" date="2022-02" db="EMBL/GenBank/DDBJ databases">
        <authorList>
            <person name="Henning P.M."/>
            <person name="McCubbin A.G."/>
            <person name="Shore J.S."/>
        </authorList>
    </citation>
    <scope>NUCLEOTIDE SEQUENCE</scope>
    <source>
        <strain evidence="24">F60SS</strain>
        <tissue evidence="24">Leaves</tissue>
    </source>
</reference>
<keyword evidence="9" id="KW-0812">Transmembrane</keyword>
<evidence type="ECO:0000256" key="11">
    <source>
        <dbReference type="ARBA" id="ARBA00022737"/>
    </source>
</evidence>
<dbReference type="InterPro" id="IPR055414">
    <property type="entry name" value="LRR_R13L4/SHOC2-like"/>
</dbReference>
<keyword evidence="14" id="KW-0067">ATP-binding</keyword>
<dbReference type="EMBL" id="JAKUCV010001143">
    <property type="protein sequence ID" value="KAJ4847481.1"/>
    <property type="molecule type" value="Genomic_DNA"/>
</dbReference>
<sequence length="1462" mass="160690">MKKKACDPLSVILGLAVILLFWDHLFQNYGAAQSNISSIDQNALLALKSSITYDPNNILATNWSATTSVCSWIGVSCNNATRPRVTALDLSSMGLEGSIPQDIGNLSFLVMLDLSNNRLAGEIPSGLGSLPNLEALFLGKNRLSGTIPSDIGEFRSLERLYLWGNELHGNIPISIGNASRLTLLEFSHNRFSGPVPNSLGNLKQLRLLNLDTNYLTDVSFISSLANCKELRIIHLSFNPFNTTLPASIGNLSAVLEQFAMAGCKIKGNIPRETGNLSSLTKLDLGDNELTGPIPTSIGRLKKLQGLSLYNNSLEGSIPSEICQLSYLFVLSLKYNKLAGSIPACLGSMTSMRALHLEANNLAFRIPSSFWNLKDVLYVNLSSNSLSGELPLSIGNLKVSVMLDLSSNYFSGVIPSTLGSLQNLKYLSLAYNTFQGPVPESFGKFVSMEELDLSSNNLSGAVPKSFENLTSLKYLNWIHAGISKVQEYFFSRVKEFCWALTEIHSSTHHINNAEYGLEGIVSTRGDVYSFGILLMETFTRSKPTDEMFGEGMSLKDYVQKALPDSVAKIVDEHLLSEEKHLLSKIKCLSSIFTLAMDCVIEFPEQRTYITEVLATLKHIRTRYLADTVRILLPKDYAAVQSNISSIDQNALLSLKSHITYDPNNFLATNWSTTTSVCSWIGVYCTNANPHRVTTLNLSSMGLEGSIPPDIGNLSFLVKLDLSNNRFTGEIPSGHHPAFHLQYLHGIGNLANLKNLDLYDNLISGSIPMPAFNMSSLMIMTLGRNRLNGSLPDDVCQNLPNLIWFYINHNEIFGKIPNGVWKCKQLILFAVEYNKLTGSIPTVLGNLTQLQGLQLGSNCLTDANNLAFPIPSSFWNLKDFLQVNLSTNSLSGQLPLSVVNLKVIVGLHLSSNHFSGAIPSTLGSLPILQYLSLAYNTFQGTVPESFGNFDKFGRWIPALVSKVQEYFSRRREEFCCALAEIYSSNNHINTACCFIHIDLSSNHISGVIPSTIASLQTPESLSLANNTFQGPIPESFGNLVNMQVLDLSSNNLSGVIPKSFEKLSPQSYLNENKGLCSRSLLQYPKCKNIFPERTKTRPVKLIDRYGLQGIVSTRGDVYSFGILLMETFTRKKPTDEMFGEGMSLKDYVKGALPDSIAKIVDEHLLSEEEHLLAKIKCFTSIFTLATNCLEKRTDITEVLATLKHIRTRYLADTDPGFPSITYDPNNILATNWSATTSVCSWIGVSTNNATRPRVTALDLSSMGLEGSIPQDIGNLSFLVMLDLSNNRLAGEIPSGLGSLPILEALFLGKNRLSGIIPPSICNISTLRELRLRSNKLSGNIPEGIGNLARLEILDLFDNLISGSIPVSAFNLSSLKIMLFSRNRLSVSLSDDTCQNLPRLEWLDLGSNQIVGKIPPGLGKCKQLKRLNLQYNKLSGRIPAALANLTQLEELKLATNSLTGVPYEF</sequence>
<dbReference type="Gene3D" id="1.10.510.10">
    <property type="entry name" value="Transferase(Phosphotransferase) domain 1"/>
    <property type="match status" value="2"/>
</dbReference>
<comment type="similarity">
    <text evidence="19">Belongs to the polygalacturonase-inhibiting protein family.</text>
</comment>
<evidence type="ECO:0000256" key="16">
    <source>
        <dbReference type="ARBA" id="ARBA00023136"/>
    </source>
</evidence>
<keyword evidence="25" id="KW-1185">Reference proteome</keyword>
<keyword evidence="13" id="KW-0418">Kinase</keyword>
<organism evidence="24 25">
    <name type="scientific">Turnera subulata</name>
    <dbReference type="NCBI Taxonomy" id="218843"/>
    <lineage>
        <taxon>Eukaryota</taxon>
        <taxon>Viridiplantae</taxon>
        <taxon>Streptophyta</taxon>
        <taxon>Embryophyta</taxon>
        <taxon>Tracheophyta</taxon>
        <taxon>Spermatophyta</taxon>
        <taxon>Magnoliopsida</taxon>
        <taxon>eudicotyledons</taxon>
        <taxon>Gunneridae</taxon>
        <taxon>Pentapetalae</taxon>
        <taxon>rosids</taxon>
        <taxon>fabids</taxon>
        <taxon>Malpighiales</taxon>
        <taxon>Passifloraceae</taxon>
        <taxon>Turnera</taxon>
    </lineage>
</organism>
<evidence type="ECO:0000256" key="6">
    <source>
        <dbReference type="ARBA" id="ARBA00022527"/>
    </source>
</evidence>
<evidence type="ECO:0000256" key="8">
    <source>
        <dbReference type="ARBA" id="ARBA00022679"/>
    </source>
</evidence>
<dbReference type="Proteomes" id="UP001141552">
    <property type="component" value="Unassembled WGS sequence"/>
</dbReference>
<dbReference type="InterPro" id="IPR001611">
    <property type="entry name" value="Leu-rich_rpt"/>
</dbReference>
<dbReference type="InterPro" id="IPR013210">
    <property type="entry name" value="LRR_N_plant-typ"/>
</dbReference>
<dbReference type="Pfam" id="PF08263">
    <property type="entry name" value="LRRNT_2"/>
    <property type="match status" value="3"/>
</dbReference>
<evidence type="ECO:0000256" key="17">
    <source>
        <dbReference type="ARBA" id="ARBA00023170"/>
    </source>
</evidence>
<keyword evidence="15" id="KW-1133">Transmembrane helix</keyword>
<keyword evidence="4" id="KW-1003">Cell membrane</keyword>
<keyword evidence="7" id="KW-0433">Leucine-rich repeat</keyword>
<accession>A0A9Q0GD20</accession>
<evidence type="ECO:0000256" key="14">
    <source>
        <dbReference type="ARBA" id="ARBA00022840"/>
    </source>
</evidence>
<keyword evidence="12" id="KW-0547">Nucleotide-binding</keyword>
<proteinExistence type="inferred from homology"/>
<dbReference type="SUPFAM" id="SSF56112">
    <property type="entry name" value="Protein kinase-like (PK-like)"/>
    <property type="match status" value="2"/>
</dbReference>
<evidence type="ECO:0000256" key="21">
    <source>
        <dbReference type="ARBA" id="ARBA00048679"/>
    </source>
</evidence>
<dbReference type="Gene3D" id="3.80.10.10">
    <property type="entry name" value="Ribonuclease Inhibitor"/>
    <property type="match status" value="9"/>
</dbReference>
<evidence type="ECO:0000256" key="20">
    <source>
        <dbReference type="ARBA" id="ARBA00047899"/>
    </source>
</evidence>
<feature type="domain" description="Leucine-rich repeat-containing N-terminal plant-type" evidence="22">
    <location>
        <begin position="646"/>
        <end position="684"/>
    </location>
</feature>
<comment type="caution">
    <text evidence="24">The sequence shown here is derived from an EMBL/GenBank/DDBJ whole genome shotgun (WGS) entry which is preliminary data.</text>
</comment>
<keyword evidence="17" id="KW-0675">Receptor</keyword>
<dbReference type="InterPro" id="IPR051716">
    <property type="entry name" value="Plant_RL_S/T_kinase"/>
</dbReference>
<keyword evidence="5" id="KW-0134">Cell wall</keyword>
<dbReference type="GO" id="GO:0005524">
    <property type="term" value="F:ATP binding"/>
    <property type="evidence" value="ECO:0007669"/>
    <property type="project" value="UniProtKB-KW"/>
</dbReference>
<protein>
    <recommendedName>
        <fullName evidence="3">non-specific serine/threonine protein kinase</fullName>
        <ecNumber evidence="3">2.7.11.1</ecNumber>
    </recommendedName>
</protein>
<dbReference type="GO" id="GO:0099402">
    <property type="term" value="P:plant organ development"/>
    <property type="evidence" value="ECO:0007669"/>
    <property type="project" value="UniProtKB-ARBA"/>
</dbReference>
<evidence type="ECO:0000259" key="22">
    <source>
        <dbReference type="Pfam" id="PF08263"/>
    </source>
</evidence>
<evidence type="ECO:0000256" key="5">
    <source>
        <dbReference type="ARBA" id="ARBA00022512"/>
    </source>
</evidence>
<comment type="catalytic activity">
    <reaction evidence="21">
        <text>L-seryl-[protein] + ATP = O-phospho-L-seryl-[protein] + ADP + H(+)</text>
        <dbReference type="Rhea" id="RHEA:17989"/>
        <dbReference type="Rhea" id="RHEA-COMP:9863"/>
        <dbReference type="Rhea" id="RHEA-COMP:11604"/>
        <dbReference type="ChEBI" id="CHEBI:15378"/>
        <dbReference type="ChEBI" id="CHEBI:29999"/>
        <dbReference type="ChEBI" id="CHEBI:30616"/>
        <dbReference type="ChEBI" id="CHEBI:83421"/>
        <dbReference type="ChEBI" id="CHEBI:456216"/>
        <dbReference type="EC" id="2.7.11.1"/>
    </reaction>
</comment>
<dbReference type="SMART" id="SM00369">
    <property type="entry name" value="LRR_TYP"/>
    <property type="match status" value="19"/>
</dbReference>
<keyword evidence="10" id="KW-0732">Signal</keyword>
<reference evidence="24" key="2">
    <citation type="journal article" date="2023" name="Plants (Basel)">
        <title>Annotation of the Turnera subulata (Passifloraceae) Draft Genome Reveals the S-Locus Evolved after the Divergence of Turneroideae from Passifloroideae in a Stepwise Manner.</title>
        <authorList>
            <person name="Henning P.M."/>
            <person name="Roalson E.H."/>
            <person name="Mir W."/>
            <person name="McCubbin A.G."/>
            <person name="Shore J.S."/>
        </authorList>
    </citation>
    <scope>NUCLEOTIDE SEQUENCE</scope>
    <source>
        <strain evidence="24">F60SS</strain>
    </source>
</reference>
<evidence type="ECO:0000256" key="1">
    <source>
        <dbReference type="ARBA" id="ARBA00004191"/>
    </source>
</evidence>
<dbReference type="SUPFAM" id="SSF52058">
    <property type="entry name" value="L domain-like"/>
    <property type="match status" value="4"/>
</dbReference>
<evidence type="ECO:0000259" key="23">
    <source>
        <dbReference type="Pfam" id="PF23598"/>
    </source>
</evidence>
<evidence type="ECO:0000256" key="13">
    <source>
        <dbReference type="ARBA" id="ARBA00022777"/>
    </source>
</evidence>
<dbReference type="InterPro" id="IPR032675">
    <property type="entry name" value="LRR_dom_sf"/>
</dbReference>
<evidence type="ECO:0000256" key="7">
    <source>
        <dbReference type="ARBA" id="ARBA00022614"/>
    </source>
</evidence>
<gene>
    <name evidence="24" type="ORF">Tsubulata_046335</name>
</gene>
<evidence type="ECO:0000256" key="19">
    <source>
        <dbReference type="ARBA" id="ARBA00038043"/>
    </source>
</evidence>
<dbReference type="SMART" id="SM00365">
    <property type="entry name" value="LRR_SD22"/>
    <property type="match status" value="9"/>
</dbReference>
<dbReference type="GO" id="GO:0009653">
    <property type="term" value="P:anatomical structure morphogenesis"/>
    <property type="evidence" value="ECO:0007669"/>
    <property type="project" value="UniProtKB-ARBA"/>
</dbReference>
<keyword evidence="6" id="KW-0723">Serine/threonine-protein kinase</keyword>
<dbReference type="GO" id="GO:0051606">
    <property type="term" value="P:detection of stimulus"/>
    <property type="evidence" value="ECO:0007669"/>
    <property type="project" value="UniProtKB-ARBA"/>
</dbReference>
<dbReference type="FunFam" id="3.80.10.10:FF:000400">
    <property type="entry name" value="Nuclear pore complex protein NUP107"/>
    <property type="match status" value="1"/>
</dbReference>
<feature type="domain" description="Leucine-rich repeat-containing N-terminal plant-type" evidence="22">
    <location>
        <begin position="40"/>
        <end position="78"/>
    </location>
</feature>
<evidence type="ECO:0000256" key="15">
    <source>
        <dbReference type="ARBA" id="ARBA00022989"/>
    </source>
</evidence>
<dbReference type="PRINTS" id="PR00019">
    <property type="entry name" value="LEURICHRPT"/>
</dbReference>
<dbReference type="FunFam" id="3.80.10.10:FF:000470">
    <property type="entry name" value="LRR receptor-like serine/threonine-protein kinase RPK2"/>
    <property type="match status" value="1"/>
</dbReference>
<dbReference type="GO" id="GO:0004674">
    <property type="term" value="F:protein serine/threonine kinase activity"/>
    <property type="evidence" value="ECO:0007669"/>
    <property type="project" value="UniProtKB-KW"/>
</dbReference>
<evidence type="ECO:0000256" key="9">
    <source>
        <dbReference type="ARBA" id="ARBA00022692"/>
    </source>
</evidence>
<dbReference type="InterPro" id="IPR011009">
    <property type="entry name" value="Kinase-like_dom_sf"/>
</dbReference>
<keyword evidence="16" id="KW-0472">Membrane</keyword>
<evidence type="ECO:0000256" key="3">
    <source>
        <dbReference type="ARBA" id="ARBA00012513"/>
    </source>
</evidence>
<evidence type="ECO:0000313" key="24">
    <source>
        <dbReference type="EMBL" id="KAJ4847481.1"/>
    </source>
</evidence>
<evidence type="ECO:0000256" key="10">
    <source>
        <dbReference type="ARBA" id="ARBA00022729"/>
    </source>
</evidence>
<keyword evidence="8" id="KW-0808">Transferase</keyword>
<dbReference type="GO" id="GO:0005886">
    <property type="term" value="C:plasma membrane"/>
    <property type="evidence" value="ECO:0007669"/>
    <property type="project" value="UniProtKB-SubCell"/>
</dbReference>